<dbReference type="OrthoDB" id="9802121at2"/>
<evidence type="ECO:0000256" key="3">
    <source>
        <dbReference type="ARBA" id="ARBA00022692"/>
    </source>
</evidence>
<evidence type="ECO:0000313" key="8">
    <source>
        <dbReference type="Proteomes" id="UP000245962"/>
    </source>
</evidence>
<comment type="caution">
    <text evidence="7">The sequence shown here is derived from an EMBL/GenBank/DDBJ whole genome shotgun (WGS) entry which is preliminary data.</text>
</comment>
<keyword evidence="3 6" id="KW-0812">Transmembrane</keyword>
<keyword evidence="5 6" id="KW-0472">Membrane</keyword>
<reference evidence="7 8" key="1">
    <citation type="submission" date="2018-04" db="EMBL/GenBank/DDBJ databases">
        <title>Marixanthomonas spongiae HN-E44 sp. nov., isolated from a marine sponge.</title>
        <authorList>
            <person name="Luo L."/>
            <person name="Zhuang L."/>
        </authorList>
    </citation>
    <scope>NUCLEOTIDE SEQUENCE [LARGE SCALE GENOMIC DNA]</scope>
    <source>
        <strain evidence="7 8">HN-E44</strain>
    </source>
</reference>
<proteinExistence type="inferred from homology"/>
<keyword evidence="8" id="KW-1185">Reference proteome</keyword>
<dbReference type="RefSeq" id="WP_116694652.1">
    <property type="nucleotide sequence ID" value="NZ_QEHR01000006.1"/>
</dbReference>
<dbReference type="EMBL" id="QEHR01000006">
    <property type="protein sequence ID" value="PVW14163.1"/>
    <property type="molecule type" value="Genomic_DNA"/>
</dbReference>
<comment type="similarity">
    <text evidence="2">Belongs to the UPF0382 family.</text>
</comment>
<protein>
    <submittedName>
        <fullName evidence="7">DUF423 domain-containing protein</fullName>
    </submittedName>
</protein>
<evidence type="ECO:0000313" key="7">
    <source>
        <dbReference type="EMBL" id="PVW14163.1"/>
    </source>
</evidence>
<evidence type="ECO:0000256" key="5">
    <source>
        <dbReference type="ARBA" id="ARBA00023136"/>
    </source>
</evidence>
<organism evidence="7 8">
    <name type="scientific">Marixanthomonas spongiae</name>
    <dbReference type="NCBI Taxonomy" id="2174845"/>
    <lineage>
        <taxon>Bacteria</taxon>
        <taxon>Pseudomonadati</taxon>
        <taxon>Bacteroidota</taxon>
        <taxon>Flavobacteriia</taxon>
        <taxon>Flavobacteriales</taxon>
        <taxon>Flavobacteriaceae</taxon>
        <taxon>Marixanthomonas</taxon>
    </lineage>
</organism>
<feature type="transmembrane region" description="Helical" evidence="6">
    <location>
        <begin position="103"/>
        <end position="124"/>
    </location>
</feature>
<evidence type="ECO:0000256" key="2">
    <source>
        <dbReference type="ARBA" id="ARBA00009694"/>
    </source>
</evidence>
<keyword evidence="4 6" id="KW-1133">Transmembrane helix</keyword>
<dbReference type="PANTHER" id="PTHR43461:SF1">
    <property type="entry name" value="TRANSMEMBRANE PROTEIN 256"/>
    <property type="match status" value="1"/>
</dbReference>
<accession>A0A2U0HZ71</accession>
<gene>
    <name evidence="7" type="ORF">DDV96_10135</name>
</gene>
<dbReference type="PANTHER" id="PTHR43461">
    <property type="entry name" value="TRANSMEMBRANE PROTEIN 256"/>
    <property type="match status" value="1"/>
</dbReference>
<comment type="subcellular location">
    <subcellularLocation>
        <location evidence="1">Membrane</location>
        <topology evidence="1">Multi-pass membrane protein</topology>
    </subcellularLocation>
</comment>
<evidence type="ECO:0000256" key="6">
    <source>
        <dbReference type="SAM" id="Phobius"/>
    </source>
</evidence>
<dbReference type="AlphaFoldDB" id="A0A2U0HZ71"/>
<dbReference type="Pfam" id="PF04241">
    <property type="entry name" value="DUF423"/>
    <property type="match status" value="1"/>
</dbReference>
<evidence type="ECO:0000256" key="1">
    <source>
        <dbReference type="ARBA" id="ARBA00004141"/>
    </source>
</evidence>
<feature type="transmembrane region" description="Helical" evidence="6">
    <location>
        <begin position="72"/>
        <end position="91"/>
    </location>
</feature>
<dbReference type="GO" id="GO:0005886">
    <property type="term" value="C:plasma membrane"/>
    <property type="evidence" value="ECO:0007669"/>
    <property type="project" value="TreeGrafter"/>
</dbReference>
<feature type="transmembrane region" description="Helical" evidence="6">
    <location>
        <begin position="46"/>
        <end position="65"/>
    </location>
</feature>
<name>A0A2U0HZ71_9FLAO</name>
<dbReference type="InterPro" id="IPR006696">
    <property type="entry name" value="DUF423"/>
</dbReference>
<evidence type="ECO:0000256" key="4">
    <source>
        <dbReference type="ARBA" id="ARBA00022989"/>
    </source>
</evidence>
<sequence>MREYNKKIVVTASILAAITIAIGAFGAHGLKQLVDAEAIATFETGVRYQMYHCLALLLVGFAKPISETTQKWVFRFFIFGIIFFSGSIYVLALKDTLSFSVSFLGPVTPLGGLLFIIGWLRLAYGLFSLK</sequence>
<dbReference type="Proteomes" id="UP000245962">
    <property type="component" value="Unassembled WGS sequence"/>
</dbReference>